<dbReference type="EMBL" id="JBHUEJ010000003">
    <property type="protein sequence ID" value="MFD1709218.1"/>
    <property type="molecule type" value="Genomic_DNA"/>
</dbReference>
<dbReference type="Pfam" id="PF13458">
    <property type="entry name" value="Peripla_BP_6"/>
    <property type="match status" value="1"/>
</dbReference>
<evidence type="ECO:0000256" key="2">
    <source>
        <dbReference type="ARBA" id="ARBA00022729"/>
    </source>
</evidence>
<dbReference type="Gene3D" id="3.40.50.2300">
    <property type="match status" value="2"/>
</dbReference>
<reference evidence="5" key="1">
    <citation type="journal article" date="2019" name="Int. J. Syst. Evol. Microbiol.">
        <title>The Global Catalogue of Microorganisms (GCM) 10K type strain sequencing project: providing services to taxonomists for standard genome sequencing and annotation.</title>
        <authorList>
            <consortium name="The Broad Institute Genomics Platform"/>
            <consortium name="The Broad Institute Genome Sequencing Center for Infectious Disease"/>
            <person name="Wu L."/>
            <person name="Ma J."/>
        </authorList>
    </citation>
    <scope>NUCLEOTIDE SEQUENCE [LARGE SCALE GENOMIC DNA]</scope>
    <source>
        <strain evidence="5">LMG 29247</strain>
    </source>
</reference>
<organism evidence="4 5">
    <name type="scientific">Ottowia flava</name>
    <dbReference type="NCBI Taxonomy" id="2675430"/>
    <lineage>
        <taxon>Bacteria</taxon>
        <taxon>Pseudomonadati</taxon>
        <taxon>Pseudomonadota</taxon>
        <taxon>Betaproteobacteria</taxon>
        <taxon>Burkholderiales</taxon>
        <taxon>Comamonadaceae</taxon>
        <taxon>Ottowia</taxon>
    </lineage>
</organism>
<evidence type="ECO:0000259" key="3">
    <source>
        <dbReference type="Pfam" id="PF13458"/>
    </source>
</evidence>
<dbReference type="CDD" id="cd06326">
    <property type="entry name" value="PBP1_ABC_ligand_binding-like"/>
    <property type="match status" value="1"/>
</dbReference>
<keyword evidence="5" id="KW-1185">Reference proteome</keyword>
<dbReference type="PANTHER" id="PTHR47235:SF1">
    <property type="entry name" value="BLR6548 PROTEIN"/>
    <property type="match status" value="1"/>
</dbReference>
<keyword evidence="2" id="KW-0732">Signal</keyword>
<dbReference type="Proteomes" id="UP001597304">
    <property type="component" value="Unassembled WGS sequence"/>
</dbReference>
<dbReference type="InterPro" id="IPR028082">
    <property type="entry name" value="Peripla_BP_I"/>
</dbReference>
<dbReference type="RefSeq" id="WP_255507705.1">
    <property type="nucleotide sequence ID" value="NZ_JBHUEJ010000003.1"/>
</dbReference>
<dbReference type="SUPFAM" id="SSF53822">
    <property type="entry name" value="Periplasmic binding protein-like I"/>
    <property type="match status" value="1"/>
</dbReference>
<comment type="similarity">
    <text evidence="1">Belongs to the leucine-binding protein family.</text>
</comment>
<comment type="caution">
    <text evidence="4">The sequence shown here is derived from an EMBL/GenBank/DDBJ whole genome shotgun (WGS) entry which is preliminary data.</text>
</comment>
<dbReference type="InterPro" id="IPR028081">
    <property type="entry name" value="Leu-bd"/>
</dbReference>
<accession>A0ABW4KNY5</accession>
<name>A0ABW4KNY5_9BURK</name>
<feature type="domain" description="Leucine-binding protein" evidence="3">
    <location>
        <begin position="19"/>
        <end position="343"/>
    </location>
</feature>
<sequence length="362" mass="37464">MAAAIAPFGQIARAQSNVLRIGSSVDTSGVEKINGLALHQGALAYFTALNRAGGIHGAQVELQVADDKFTPEQAKANALKYVADSSVLAILHPQGTRQSAAMMDAVTTMALVGPNTGNVSLRKKPSPNTFWVRANFDQEMDRLISQAAVLGINRIGLIHSNDPLGQALLAGYKLALGKAKLEPAVIGVTPSTNSMEVEGAAQQVAAAKPQMVILGLAGTAPATVRALRKAGSAASIYGLSIASGSFATMGPEGRGLAFSVIVPTPNSPRHALVRRYQTDMAAVGKSQETSTTSLEGYVNAMVLAEGLRRAGPAPSRAAVINGLAGLDNYDVGGMQFTFGRTNREGCSFVDIATLGARGQLIA</sequence>
<dbReference type="PANTHER" id="PTHR47235">
    <property type="entry name" value="BLR6548 PROTEIN"/>
    <property type="match status" value="1"/>
</dbReference>
<evidence type="ECO:0000256" key="1">
    <source>
        <dbReference type="ARBA" id="ARBA00010062"/>
    </source>
</evidence>
<evidence type="ECO:0000313" key="4">
    <source>
        <dbReference type="EMBL" id="MFD1709218.1"/>
    </source>
</evidence>
<protein>
    <submittedName>
        <fullName evidence="4">ABC transporter substrate-binding protein</fullName>
    </submittedName>
</protein>
<proteinExistence type="inferred from homology"/>
<evidence type="ECO:0000313" key="5">
    <source>
        <dbReference type="Proteomes" id="UP001597304"/>
    </source>
</evidence>
<gene>
    <name evidence="4" type="ORF">ACFSF0_01225</name>
</gene>